<dbReference type="PROSITE" id="PS50018">
    <property type="entry name" value="RAS_GTPASE_ACTIV_2"/>
    <property type="match status" value="1"/>
</dbReference>
<feature type="region of interest" description="Disordered" evidence="2">
    <location>
        <begin position="110"/>
        <end position="142"/>
    </location>
</feature>
<organism evidence="4 5">
    <name type="scientific">Coemansia spiralis</name>
    <dbReference type="NCBI Taxonomy" id="417178"/>
    <lineage>
        <taxon>Eukaryota</taxon>
        <taxon>Fungi</taxon>
        <taxon>Fungi incertae sedis</taxon>
        <taxon>Zoopagomycota</taxon>
        <taxon>Kickxellomycotina</taxon>
        <taxon>Kickxellomycetes</taxon>
        <taxon>Kickxellales</taxon>
        <taxon>Kickxellaceae</taxon>
        <taxon>Coemansia</taxon>
    </lineage>
</organism>
<dbReference type="OrthoDB" id="775356at2759"/>
<evidence type="ECO:0000313" key="4">
    <source>
        <dbReference type="EMBL" id="KAJ2691058.1"/>
    </source>
</evidence>
<dbReference type="Pfam" id="PF00616">
    <property type="entry name" value="RasGAP"/>
    <property type="match status" value="1"/>
</dbReference>
<gene>
    <name evidence="4" type="primary">RASA1</name>
    <name evidence="4" type="ORF">IWW39_000266</name>
</gene>
<keyword evidence="1" id="KW-0343">GTPase activation</keyword>
<dbReference type="InterPro" id="IPR039360">
    <property type="entry name" value="Ras_GTPase"/>
</dbReference>
<evidence type="ECO:0000313" key="5">
    <source>
        <dbReference type="Proteomes" id="UP001151516"/>
    </source>
</evidence>
<feature type="compositionally biased region" description="Polar residues" evidence="2">
    <location>
        <begin position="112"/>
        <end position="128"/>
    </location>
</feature>
<protein>
    <submittedName>
        <fullName evidence="4">Ras GTPase-activating protein 1</fullName>
    </submittedName>
</protein>
<dbReference type="Proteomes" id="UP001151516">
    <property type="component" value="Unassembled WGS sequence"/>
</dbReference>
<dbReference type="PANTHER" id="PTHR10194:SF60">
    <property type="entry name" value="RAS GTPASE-ACTIVATING PROTEIN RASKOL"/>
    <property type="match status" value="1"/>
</dbReference>
<proteinExistence type="predicted"/>
<evidence type="ECO:0000256" key="2">
    <source>
        <dbReference type="SAM" id="MobiDB-lite"/>
    </source>
</evidence>
<dbReference type="Gene3D" id="1.10.506.10">
    <property type="entry name" value="GTPase Activation - p120gap, domain 1"/>
    <property type="match status" value="2"/>
</dbReference>
<comment type="caution">
    <text evidence="4">The sequence shown here is derived from an EMBL/GenBank/DDBJ whole genome shotgun (WGS) entry which is preliminary data.</text>
</comment>
<feature type="region of interest" description="Disordered" evidence="2">
    <location>
        <begin position="390"/>
        <end position="416"/>
    </location>
</feature>
<reference evidence="4" key="1">
    <citation type="submission" date="2022-07" db="EMBL/GenBank/DDBJ databases">
        <title>Phylogenomic reconstructions and comparative analyses of Kickxellomycotina fungi.</title>
        <authorList>
            <person name="Reynolds N.K."/>
            <person name="Stajich J.E."/>
            <person name="Barry K."/>
            <person name="Grigoriev I.V."/>
            <person name="Crous P."/>
            <person name="Smith M.E."/>
        </authorList>
    </citation>
    <scope>NUCLEOTIDE SEQUENCE</scope>
    <source>
        <strain evidence="4">CBS 109367</strain>
    </source>
</reference>
<dbReference type="SUPFAM" id="SSF48350">
    <property type="entry name" value="GTPase activation domain, GAP"/>
    <property type="match status" value="1"/>
</dbReference>
<accession>A0A9W8GQD7</accession>
<dbReference type="InterPro" id="IPR001936">
    <property type="entry name" value="RasGAP_dom"/>
</dbReference>
<keyword evidence="5" id="KW-1185">Reference proteome</keyword>
<dbReference type="AlphaFoldDB" id="A0A9W8GQD7"/>
<evidence type="ECO:0000256" key="1">
    <source>
        <dbReference type="ARBA" id="ARBA00022468"/>
    </source>
</evidence>
<evidence type="ECO:0000259" key="3">
    <source>
        <dbReference type="PROSITE" id="PS50018"/>
    </source>
</evidence>
<sequence>MPQSLSSDLDVRILTTGVLYVRIHKNCSARRLVPHALAPGAEWQPHIAVLSECAGYVSLLLYDVDGALVAEIAEIEVCGLLTYDIQPDDESLFGNSFGFHIDLSSAPRHSAASHTWPDSPQPTGNALGSQPPAVARSGKRSNNCQSVIVDGRKQPSERASAIRARQRSKSLSYAASLGFQNASGSVDNHNSQATAESALPTSCSPSGTSTPPVVYFVAMQAGERNNWIAWLRMYAEKPYSDSVPQPLGFMFSVPLTSRVERCLWINICEIHGLSQPCNVATMLVVNGHPLAQSSVVADPGQTRLGSSSSFFFGGLPPIHHSICILVCNMDSEDRAPIGLLGYSQVPVSSLCRGSAYDGWFPLLYGNIPTSDRHLGTYLPLAANVVPAPRRTTTKRTETCKSPGRTKQRKGASPISIEQSRIESHCVSMDVSAPPSMPFRSGDVHMQLWYEELVILSPPFYANLKLVLFEEHPTLVADLVAIAPKSTDWLVETMAKIALSNNSAVSWIIEIVRHELEVQAVHDPALVFRGASIATRAVDALMKVTGLSFVDHMIGDIVRDVVNNNYKCEVDPAKLQPGECIEEHWQTLAHLLEALWEGIESGVSCCPLIMRQAFSGIRRAASAFYSEHGAFEQVRYSCISGFVFLRLLCPAMLAPKSFGLVGRHPCASSLRVLTLMAKGIQCTANLTDFALKEPYMQPMNNFVQRCTPKLKRFIDNIANDDVVGSPREGVGVPDSATAKGPPGDKAGLLVIDRERELAALCAFVSSSSSSIQTAIASGKHQHFADTCPASPTTTYPPVPRQVSVSSSTNTLLGGDRSPSKLAVDTRSLAIQKPAPTTAAVAAADNNGEEEVKTSAIVAGISPTGTAVEVFPVADSTRALQRLLHVCGIVQSCVNACKEYAEAPVIESPHSPTQSLSGQ</sequence>
<dbReference type="SMART" id="SM00323">
    <property type="entry name" value="RasGAP"/>
    <property type="match status" value="1"/>
</dbReference>
<dbReference type="InterPro" id="IPR008936">
    <property type="entry name" value="Rho_GTPase_activation_prot"/>
</dbReference>
<dbReference type="GO" id="GO:0005096">
    <property type="term" value="F:GTPase activator activity"/>
    <property type="evidence" value="ECO:0007669"/>
    <property type="project" value="UniProtKB-KW"/>
</dbReference>
<dbReference type="EMBL" id="JANBTX010000004">
    <property type="protein sequence ID" value="KAJ2691058.1"/>
    <property type="molecule type" value="Genomic_DNA"/>
</dbReference>
<dbReference type="PANTHER" id="PTHR10194">
    <property type="entry name" value="RAS GTPASE-ACTIVATING PROTEINS"/>
    <property type="match status" value="1"/>
</dbReference>
<name>A0A9W8GQD7_9FUNG</name>
<feature type="domain" description="Ras-GAP" evidence="3">
    <location>
        <begin position="485"/>
        <end position="684"/>
    </location>
</feature>